<evidence type="ECO:0000313" key="2">
    <source>
        <dbReference type="EMBL" id="GMK55555.1"/>
    </source>
</evidence>
<keyword evidence="3" id="KW-1185">Reference proteome</keyword>
<sequence length="416" mass="43459">MTLIPPGAKLAPVDLPPPPPAADPREPEGPRRVSRAHGRAKSPYSSRANSPTRVRADSGSPPPLLSPKPRNASGQAPIGKHGPVHLSRPSSPSSIHSSGSAIFERDIEMPSAQSLSTLGHKGSRVFHHPHGSTLEHTVPAVLDDAVEALTASGPDSIGELEIEAPASAIGTARSGSATLSPALRSRVASMPLNASRSPSPESSPHSPHAPPLSLVAAALAPHIQTKSPTTMSPTTIDISQSMPDSPTQMYHGKHRPAPLRHVFTEPQLPGGWAFMDEDATGATAIRSESNSGALTPMPTALPSHLTPTKEKRRVSFISYNDLLLSVPTAVTSLDDITTGNHAPDHLPGTVSPSVPSRSPVIAASPLAGPVMPDALRPLGGSVLEGEWQREGLGKGLEQRLEDLAFHDKVATTEQKV</sequence>
<protein>
    <submittedName>
        <fullName evidence="2">Uncharacterized protein</fullName>
    </submittedName>
</protein>
<dbReference type="EMBL" id="BTCM01000002">
    <property type="protein sequence ID" value="GMK55555.1"/>
    <property type="molecule type" value="Genomic_DNA"/>
</dbReference>
<reference evidence="2" key="1">
    <citation type="journal article" date="2023" name="BMC Genomics">
        <title>Chromosome-level genome assemblies of Cutaneotrichosporon spp. (Trichosporonales, Basidiomycota) reveal imbalanced evolution between nucleotide sequences and chromosome synteny.</title>
        <authorList>
            <person name="Kobayashi Y."/>
            <person name="Kayamori A."/>
            <person name="Aoki K."/>
            <person name="Shiwa Y."/>
            <person name="Matsutani M."/>
            <person name="Fujita N."/>
            <person name="Sugita T."/>
            <person name="Iwasaki W."/>
            <person name="Tanaka N."/>
            <person name="Takashima M."/>
        </authorList>
    </citation>
    <scope>NUCLEOTIDE SEQUENCE</scope>
    <source>
        <strain evidence="2">HIS016</strain>
    </source>
</reference>
<comment type="caution">
    <text evidence="2">The sequence shown here is derived from an EMBL/GenBank/DDBJ whole genome shotgun (WGS) entry which is preliminary data.</text>
</comment>
<name>A0AAD3TSD2_9TREE</name>
<feature type="region of interest" description="Disordered" evidence="1">
    <location>
        <begin position="226"/>
        <end position="252"/>
    </location>
</feature>
<feature type="compositionally biased region" description="Polar residues" evidence="1">
    <location>
        <begin position="43"/>
        <end position="52"/>
    </location>
</feature>
<reference evidence="2" key="2">
    <citation type="submission" date="2023-06" db="EMBL/GenBank/DDBJ databases">
        <authorList>
            <person name="Kobayashi Y."/>
            <person name="Kayamori A."/>
            <person name="Aoki K."/>
            <person name="Shiwa Y."/>
            <person name="Fujita N."/>
            <person name="Sugita T."/>
            <person name="Iwasaki W."/>
            <person name="Tanaka N."/>
            <person name="Takashima M."/>
        </authorList>
    </citation>
    <scope>NUCLEOTIDE SEQUENCE</scope>
    <source>
        <strain evidence="2">HIS016</strain>
    </source>
</reference>
<gene>
    <name evidence="2" type="ORF">CspeluHIS016_0206110</name>
</gene>
<dbReference type="AlphaFoldDB" id="A0AAD3TSD2"/>
<organism evidence="2 3">
    <name type="scientific">Cutaneotrichosporon spelunceum</name>
    <dbReference type="NCBI Taxonomy" id="1672016"/>
    <lineage>
        <taxon>Eukaryota</taxon>
        <taxon>Fungi</taxon>
        <taxon>Dikarya</taxon>
        <taxon>Basidiomycota</taxon>
        <taxon>Agaricomycotina</taxon>
        <taxon>Tremellomycetes</taxon>
        <taxon>Trichosporonales</taxon>
        <taxon>Trichosporonaceae</taxon>
        <taxon>Cutaneotrichosporon</taxon>
    </lineage>
</organism>
<proteinExistence type="predicted"/>
<feature type="compositionally biased region" description="Low complexity" evidence="1">
    <location>
        <begin position="194"/>
        <end position="211"/>
    </location>
</feature>
<evidence type="ECO:0000313" key="3">
    <source>
        <dbReference type="Proteomes" id="UP001222932"/>
    </source>
</evidence>
<accession>A0AAD3TSD2</accession>
<feature type="region of interest" description="Disordered" evidence="1">
    <location>
        <begin position="191"/>
        <end position="211"/>
    </location>
</feature>
<feature type="compositionally biased region" description="Low complexity" evidence="1">
    <location>
        <begin position="87"/>
        <end position="100"/>
    </location>
</feature>
<dbReference type="Proteomes" id="UP001222932">
    <property type="component" value="Unassembled WGS sequence"/>
</dbReference>
<feature type="compositionally biased region" description="Polar residues" evidence="1">
    <location>
        <begin position="226"/>
        <end position="248"/>
    </location>
</feature>
<evidence type="ECO:0000256" key="1">
    <source>
        <dbReference type="SAM" id="MobiDB-lite"/>
    </source>
</evidence>
<feature type="region of interest" description="Disordered" evidence="1">
    <location>
        <begin position="1"/>
        <end position="108"/>
    </location>
</feature>